<dbReference type="AlphaFoldDB" id="A0AA36NFS9"/>
<dbReference type="Gene3D" id="1.10.490.10">
    <property type="entry name" value="Globins"/>
    <property type="match status" value="1"/>
</dbReference>
<dbReference type="SUPFAM" id="SSF46458">
    <property type="entry name" value="Globin-like"/>
    <property type="match status" value="1"/>
</dbReference>
<proteinExistence type="predicted"/>
<comment type="caution">
    <text evidence="2">The sequence shown here is derived from an EMBL/GenBank/DDBJ whole genome shotgun (WGS) entry which is preliminary data.</text>
</comment>
<name>A0AA36NFS9_9DINO</name>
<evidence type="ECO:0000313" key="2">
    <source>
        <dbReference type="EMBL" id="CAJ1401661.1"/>
    </source>
</evidence>
<organism evidence="2 3">
    <name type="scientific">Effrenium voratum</name>
    <dbReference type="NCBI Taxonomy" id="2562239"/>
    <lineage>
        <taxon>Eukaryota</taxon>
        <taxon>Sar</taxon>
        <taxon>Alveolata</taxon>
        <taxon>Dinophyceae</taxon>
        <taxon>Suessiales</taxon>
        <taxon>Symbiodiniaceae</taxon>
        <taxon>Effrenium</taxon>
    </lineage>
</organism>
<dbReference type="CDD" id="cd01040">
    <property type="entry name" value="Mb-like"/>
    <property type="match status" value="1"/>
</dbReference>
<dbReference type="GO" id="GO:0019825">
    <property type="term" value="F:oxygen binding"/>
    <property type="evidence" value="ECO:0007669"/>
    <property type="project" value="InterPro"/>
</dbReference>
<dbReference type="EMBL" id="CAUJNA010003425">
    <property type="protein sequence ID" value="CAJ1401661.1"/>
    <property type="molecule type" value="Genomic_DNA"/>
</dbReference>
<feature type="compositionally biased region" description="Basic and acidic residues" evidence="1">
    <location>
        <begin position="226"/>
        <end position="249"/>
    </location>
</feature>
<dbReference type="Proteomes" id="UP001178507">
    <property type="component" value="Unassembled WGS sequence"/>
</dbReference>
<gene>
    <name evidence="2" type="ORF">EVOR1521_LOCUS24763</name>
</gene>
<protein>
    <submittedName>
        <fullName evidence="2">Uncharacterized protein</fullName>
    </submittedName>
</protein>
<dbReference type="GO" id="GO:0020037">
    <property type="term" value="F:heme binding"/>
    <property type="evidence" value="ECO:0007669"/>
    <property type="project" value="InterPro"/>
</dbReference>
<feature type="compositionally biased region" description="Acidic residues" evidence="1">
    <location>
        <begin position="251"/>
        <end position="260"/>
    </location>
</feature>
<sequence length="425" mass="47958">MEDFTELNDPLMPALCSLSQDCSDPRLGLLRASLQAAAAAASAKPPPDDDVIPDEFAEAHDGLNVESFGLLDLMPQQVADVQEAWSSFQQGFETVDACGEAIFDAILDSAPTLSTLFQMPRGVVAMRLQEGIHQVIMALEEPEDVKVLVDILSFKHLELEVTEIRVGLVRDAILELISHELTGNLTTLARDGFMQVLNYIGGAMIYIKSTYSMRLKVLSSSWQEANRDRGKEKKEREARKEKEKEKMMAEADMDEEEEGQEEHLKRLKKRHRRQEQNVPKTFYDMFCFNAAVMDLLADWMYEVLDSFDAIVANAGNTYRLQEECDILTLRIAKVPGEVALGDFKAVMLSSLRSLCPKEWSSVHEVSWCWLWENVERLLQEQMGKSGSFEKLLGRWLDSLDNETRDVLSLSVYSNFFVAVPAGRCG</sequence>
<keyword evidence="3" id="KW-1185">Reference proteome</keyword>
<dbReference type="InterPro" id="IPR044399">
    <property type="entry name" value="Mb-like_M"/>
</dbReference>
<dbReference type="InterPro" id="IPR012292">
    <property type="entry name" value="Globin/Proto"/>
</dbReference>
<reference evidence="2" key="1">
    <citation type="submission" date="2023-08" db="EMBL/GenBank/DDBJ databases">
        <authorList>
            <person name="Chen Y."/>
            <person name="Shah S."/>
            <person name="Dougan E. K."/>
            <person name="Thang M."/>
            <person name="Chan C."/>
        </authorList>
    </citation>
    <scope>NUCLEOTIDE SEQUENCE</scope>
</reference>
<evidence type="ECO:0000313" key="3">
    <source>
        <dbReference type="Proteomes" id="UP001178507"/>
    </source>
</evidence>
<dbReference type="InterPro" id="IPR009050">
    <property type="entry name" value="Globin-like_sf"/>
</dbReference>
<accession>A0AA36NFS9</accession>
<feature type="region of interest" description="Disordered" evidence="1">
    <location>
        <begin position="226"/>
        <end position="263"/>
    </location>
</feature>
<evidence type="ECO:0000256" key="1">
    <source>
        <dbReference type="SAM" id="MobiDB-lite"/>
    </source>
</evidence>